<keyword evidence="3" id="KW-1185">Reference proteome</keyword>
<evidence type="ECO:0000256" key="1">
    <source>
        <dbReference type="SAM" id="Phobius"/>
    </source>
</evidence>
<dbReference type="Proteomes" id="UP000019678">
    <property type="component" value="Unassembled WGS sequence"/>
</dbReference>
<accession>A0A017TI46</accession>
<keyword evidence="1" id="KW-0472">Membrane</keyword>
<dbReference type="STRING" id="1192034.CAP_0037"/>
<reference evidence="2 3" key="1">
    <citation type="submission" date="2013-05" db="EMBL/GenBank/DDBJ databases">
        <title>Genome assembly of Chondromyces apiculatus DSM 436.</title>
        <authorList>
            <person name="Sharma G."/>
            <person name="Khatri I."/>
            <person name="Kaur C."/>
            <person name="Mayilraj S."/>
            <person name="Subramanian S."/>
        </authorList>
    </citation>
    <scope>NUCLEOTIDE SEQUENCE [LARGE SCALE GENOMIC DNA]</scope>
    <source>
        <strain evidence="2 3">DSM 436</strain>
    </source>
</reference>
<keyword evidence="1" id="KW-0812">Transmembrane</keyword>
<organism evidence="2 3">
    <name type="scientific">Chondromyces apiculatus DSM 436</name>
    <dbReference type="NCBI Taxonomy" id="1192034"/>
    <lineage>
        <taxon>Bacteria</taxon>
        <taxon>Pseudomonadati</taxon>
        <taxon>Myxococcota</taxon>
        <taxon>Polyangia</taxon>
        <taxon>Polyangiales</taxon>
        <taxon>Polyangiaceae</taxon>
        <taxon>Chondromyces</taxon>
    </lineage>
</organism>
<feature type="transmembrane region" description="Helical" evidence="1">
    <location>
        <begin position="20"/>
        <end position="42"/>
    </location>
</feature>
<evidence type="ECO:0000313" key="3">
    <source>
        <dbReference type="Proteomes" id="UP000019678"/>
    </source>
</evidence>
<protein>
    <submittedName>
        <fullName evidence="2">Uncharacterized protein</fullName>
    </submittedName>
</protein>
<name>A0A017TI46_9BACT</name>
<sequence>MLQLQQERPPEGLQRGRYPAPPWSIAALGAAVLLGALLFLGFRARRALKRSEGRDESGSPKRS</sequence>
<keyword evidence="1" id="KW-1133">Transmembrane helix</keyword>
<gene>
    <name evidence="2" type="ORF">CAP_0037</name>
</gene>
<evidence type="ECO:0000313" key="2">
    <source>
        <dbReference type="EMBL" id="EYF08953.1"/>
    </source>
</evidence>
<dbReference type="EMBL" id="ASRX01000001">
    <property type="protein sequence ID" value="EYF08953.1"/>
    <property type="molecule type" value="Genomic_DNA"/>
</dbReference>
<proteinExistence type="predicted"/>
<dbReference type="AlphaFoldDB" id="A0A017TI46"/>
<comment type="caution">
    <text evidence="2">The sequence shown here is derived from an EMBL/GenBank/DDBJ whole genome shotgun (WGS) entry which is preliminary data.</text>
</comment>